<dbReference type="SUPFAM" id="SSF52540">
    <property type="entry name" value="P-loop containing nucleoside triphosphate hydrolases"/>
    <property type="match status" value="1"/>
</dbReference>
<sequence length="1064" mass="121439">MSCGSAQDALISLPETFSSRNLRRNLSQMMNELAEQLQKSEEKVRNAVQTESLVITARNNEISHTEVTRQTSSFLTEPRVFGRDQECDQLMNLLTNEESTIVGKVPILAIVGSGGVGKTTIARIVFNDPKVVSYFEVRIWICVSTWFDVDRLTREMLEGACGNRYDELRNLNKLQSNLKDELVSKRFLFVLDDMWEDDDKSQWDSMVAPLHNCAVKGSIILVTTRKQSVAKLVDARDTIYLKGLDDNAFSSFFSTCIFNDPNYGGNWRLRNIGQQIANKLKGNPLAAKTVTALLKEKVDERYWMKIRDSEEWKSQSGPNDIMPALRLSYDHMPFHLQRCFSYCAIFPEDHAFTCEELVYLWMAQGFLDVRSEGKRMEDIGSAYFYDLFDRGFFQTKQSTYGGLAYDHGFFQTKQSTYSGLVYYTFHDLINDLACMVASKQCLTINGPETRQIPATIRHLSIYNCRRSGEEEIVRALACLEGQNLRTIFSWDELPSGTSGSISDLLKITKFLRAMRLNLCFLVQPHNVNFQKFVSLRYLRLIISNNNTCMTLPREICMLYHLEVFEIKIEHGWFPILELPSNFSDLVSLRHFIVEGEIDMHSKIKDVGKLTSLQELNQFDVQQKKGFEIEQLGSLKEIGGSLQISNLENVKSKIEASKARLAEKKKLDALYLQWNYGEQENENVLEGLKPNTNLKSLGIEGYGGVASPTWLEPSLIFLESLFLVDCKAWELLPPIGELEFLKHLKLSGLPLREIGPQCYGTRQSMKFPSLEELSIIDMPNLEKWVWNDQLQLSLCFKKLKKLKIRGCTKLMDLPLLGCATSELLERFPSLESLKIEDCPPLGFHEFSFLRVLEISYISGLESLDLHSFVALENLVIEGCQSLTSLTFGAHLVCLRILEIVSCKTLSSIKDLKSWVNLEGLRFCDCPGFVAAWDSASKEIERTEPDFSLSLKEVNGDSLALLTLPICKQLTSLQILYLEVYTTEEYELSLQLLTSIDLVDIRGCKNLQSFPFYFFPSLKTITIKFPRIQSLPINSRVDIIEGCLKLRRIKEVHVLIFPVQITFELN</sequence>
<dbReference type="GO" id="GO:0006952">
    <property type="term" value="P:defense response"/>
    <property type="evidence" value="ECO:0007669"/>
    <property type="project" value="UniProtKB-KW"/>
</dbReference>
<dbReference type="Proteomes" id="UP000623129">
    <property type="component" value="Unassembled WGS sequence"/>
</dbReference>
<dbReference type="Pfam" id="PF23247">
    <property type="entry name" value="LRR_RPS2"/>
    <property type="match status" value="1"/>
</dbReference>
<dbReference type="Pfam" id="PF25019">
    <property type="entry name" value="LRR_R13L1-DRL21"/>
    <property type="match status" value="1"/>
</dbReference>
<dbReference type="InterPro" id="IPR056789">
    <property type="entry name" value="LRR_R13L1-DRL21"/>
</dbReference>
<evidence type="ECO:0000256" key="2">
    <source>
        <dbReference type="ARBA" id="ARBA00022737"/>
    </source>
</evidence>
<dbReference type="Pfam" id="PF23559">
    <property type="entry name" value="WHD_DRP"/>
    <property type="match status" value="1"/>
</dbReference>
<feature type="domain" description="R13L1/DRL21-like LRR repeat region" evidence="8">
    <location>
        <begin position="628"/>
        <end position="747"/>
    </location>
</feature>
<gene>
    <name evidence="9" type="ORF">FCM35_KLT09713</name>
</gene>
<accession>A0A833RGJ3</accession>
<evidence type="ECO:0000256" key="4">
    <source>
        <dbReference type="SAM" id="Coils"/>
    </source>
</evidence>
<evidence type="ECO:0000256" key="1">
    <source>
        <dbReference type="ARBA" id="ARBA00022614"/>
    </source>
</evidence>
<dbReference type="GO" id="GO:0043531">
    <property type="term" value="F:ADP binding"/>
    <property type="evidence" value="ECO:0007669"/>
    <property type="project" value="InterPro"/>
</dbReference>
<dbReference type="PANTHER" id="PTHR36766:SF40">
    <property type="entry name" value="DISEASE RESISTANCE PROTEIN RGA3"/>
    <property type="match status" value="1"/>
</dbReference>
<dbReference type="InterPro" id="IPR058922">
    <property type="entry name" value="WHD_DRP"/>
</dbReference>
<dbReference type="OrthoDB" id="603156at2759"/>
<keyword evidence="3" id="KW-0611">Plant defense</keyword>
<protein>
    <submittedName>
        <fullName evidence="9">Disease resistance protein RGA4</fullName>
    </submittedName>
</protein>
<dbReference type="SUPFAM" id="SSF52058">
    <property type="entry name" value="L domain-like"/>
    <property type="match status" value="2"/>
</dbReference>
<evidence type="ECO:0000313" key="10">
    <source>
        <dbReference type="Proteomes" id="UP000623129"/>
    </source>
</evidence>
<dbReference type="InterPro" id="IPR027417">
    <property type="entry name" value="P-loop_NTPase"/>
</dbReference>
<dbReference type="InterPro" id="IPR032675">
    <property type="entry name" value="LRR_dom_sf"/>
</dbReference>
<keyword evidence="2" id="KW-0677">Repeat</keyword>
<evidence type="ECO:0000259" key="5">
    <source>
        <dbReference type="Pfam" id="PF00931"/>
    </source>
</evidence>
<evidence type="ECO:0000259" key="7">
    <source>
        <dbReference type="Pfam" id="PF23559"/>
    </source>
</evidence>
<dbReference type="InterPro" id="IPR042197">
    <property type="entry name" value="Apaf_helical"/>
</dbReference>
<evidence type="ECO:0000256" key="3">
    <source>
        <dbReference type="ARBA" id="ARBA00022821"/>
    </source>
</evidence>
<evidence type="ECO:0000259" key="6">
    <source>
        <dbReference type="Pfam" id="PF23247"/>
    </source>
</evidence>
<dbReference type="AlphaFoldDB" id="A0A833RGJ3"/>
<feature type="coiled-coil region" evidence="4">
    <location>
        <begin position="19"/>
        <end position="50"/>
    </location>
</feature>
<feature type="domain" description="NB-ARC" evidence="5">
    <location>
        <begin position="84"/>
        <end position="254"/>
    </location>
</feature>
<dbReference type="Gene3D" id="3.80.10.10">
    <property type="entry name" value="Ribonuclease Inhibitor"/>
    <property type="match status" value="2"/>
</dbReference>
<dbReference type="PANTHER" id="PTHR36766">
    <property type="entry name" value="PLANT BROAD-SPECTRUM MILDEW RESISTANCE PROTEIN RPW8"/>
    <property type="match status" value="1"/>
</dbReference>
<dbReference type="InterPro" id="IPR036388">
    <property type="entry name" value="WH-like_DNA-bd_sf"/>
</dbReference>
<dbReference type="InterPro" id="IPR057135">
    <property type="entry name" value="At4g27190-like_LRR"/>
</dbReference>
<dbReference type="Gene3D" id="1.10.8.430">
    <property type="entry name" value="Helical domain of apoptotic protease-activating factors"/>
    <property type="match status" value="1"/>
</dbReference>
<evidence type="ECO:0000259" key="8">
    <source>
        <dbReference type="Pfam" id="PF25019"/>
    </source>
</evidence>
<keyword evidence="1" id="KW-0433">Leucine-rich repeat</keyword>
<dbReference type="EMBL" id="SWLB01000002">
    <property type="protein sequence ID" value="KAF3340869.1"/>
    <property type="molecule type" value="Genomic_DNA"/>
</dbReference>
<dbReference type="Gene3D" id="3.40.50.300">
    <property type="entry name" value="P-loop containing nucleotide triphosphate hydrolases"/>
    <property type="match status" value="1"/>
</dbReference>
<keyword evidence="4" id="KW-0175">Coiled coil</keyword>
<dbReference type="PRINTS" id="PR00364">
    <property type="entry name" value="DISEASERSIST"/>
</dbReference>
<organism evidence="9 10">
    <name type="scientific">Carex littledalei</name>
    <dbReference type="NCBI Taxonomy" id="544730"/>
    <lineage>
        <taxon>Eukaryota</taxon>
        <taxon>Viridiplantae</taxon>
        <taxon>Streptophyta</taxon>
        <taxon>Embryophyta</taxon>
        <taxon>Tracheophyta</taxon>
        <taxon>Spermatophyta</taxon>
        <taxon>Magnoliopsida</taxon>
        <taxon>Liliopsida</taxon>
        <taxon>Poales</taxon>
        <taxon>Cyperaceae</taxon>
        <taxon>Cyperoideae</taxon>
        <taxon>Cariceae</taxon>
        <taxon>Carex</taxon>
        <taxon>Carex subgen. Euthyceras</taxon>
    </lineage>
</organism>
<evidence type="ECO:0000313" key="9">
    <source>
        <dbReference type="EMBL" id="KAF3340869.1"/>
    </source>
</evidence>
<feature type="domain" description="Disease resistance protein winged helix" evidence="7">
    <location>
        <begin position="345"/>
        <end position="399"/>
    </location>
</feature>
<reference evidence="9" key="1">
    <citation type="submission" date="2020-01" db="EMBL/GenBank/DDBJ databases">
        <title>Genome sequence of Kobresia littledalei, the first chromosome-level genome in the family Cyperaceae.</title>
        <authorList>
            <person name="Qu G."/>
        </authorList>
    </citation>
    <scope>NUCLEOTIDE SEQUENCE</scope>
    <source>
        <strain evidence="9">C.B.Clarke</strain>
        <tissue evidence="9">Leaf</tissue>
    </source>
</reference>
<proteinExistence type="predicted"/>
<feature type="domain" description="Disease resistance protein At4g27190-like leucine-rich repeats" evidence="6">
    <location>
        <begin position="765"/>
        <end position="837"/>
    </location>
</feature>
<dbReference type="InterPro" id="IPR002182">
    <property type="entry name" value="NB-ARC"/>
</dbReference>
<dbReference type="Gene3D" id="1.10.10.10">
    <property type="entry name" value="Winged helix-like DNA-binding domain superfamily/Winged helix DNA-binding domain"/>
    <property type="match status" value="1"/>
</dbReference>
<name>A0A833RGJ3_9POAL</name>
<comment type="caution">
    <text evidence="9">The sequence shown here is derived from an EMBL/GenBank/DDBJ whole genome shotgun (WGS) entry which is preliminary data.</text>
</comment>
<dbReference type="Pfam" id="PF00931">
    <property type="entry name" value="NB-ARC"/>
    <property type="match status" value="1"/>
</dbReference>
<keyword evidence="10" id="KW-1185">Reference proteome</keyword>